<evidence type="ECO:0000256" key="2">
    <source>
        <dbReference type="ARBA" id="ARBA00004651"/>
    </source>
</evidence>
<dbReference type="Pfam" id="PF17203">
    <property type="entry name" value="sCache_3_2"/>
    <property type="match status" value="1"/>
</dbReference>
<evidence type="ECO:0000256" key="5">
    <source>
        <dbReference type="ARBA" id="ARBA00022553"/>
    </source>
</evidence>
<dbReference type="SUPFAM" id="SSF55890">
    <property type="entry name" value="Sporulation response regulatory protein Spo0B"/>
    <property type="match status" value="1"/>
</dbReference>
<keyword evidence="6" id="KW-0808">Transferase</keyword>
<evidence type="ECO:0000256" key="11">
    <source>
        <dbReference type="ARBA" id="ARBA00022989"/>
    </source>
</evidence>
<feature type="domain" description="Histidine kinase" evidence="15">
    <location>
        <begin position="335"/>
        <end position="530"/>
    </location>
</feature>
<name>A0A1V0UY33_9BACL</name>
<dbReference type="PROSITE" id="PS50109">
    <property type="entry name" value="HIS_KIN"/>
    <property type="match status" value="1"/>
</dbReference>
<dbReference type="Pfam" id="PF02518">
    <property type="entry name" value="HATPase_c"/>
    <property type="match status" value="1"/>
</dbReference>
<dbReference type="InterPro" id="IPR033463">
    <property type="entry name" value="sCache_3"/>
</dbReference>
<dbReference type="InterPro" id="IPR029151">
    <property type="entry name" value="Sensor-like_sf"/>
</dbReference>
<keyword evidence="9 16" id="KW-0418">Kinase</keyword>
<dbReference type="SUPFAM" id="SSF55785">
    <property type="entry name" value="PYP-like sensor domain (PAS domain)"/>
    <property type="match status" value="1"/>
</dbReference>
<dbReference type="GO" id="GO:0000155">
    <property type="term" value="F:phosphorelay sensor kinase activity"/>
    <property type="evidence" value="ECO:0007669"/>
    <property type="project" value="InterPro"/>
</dbReference>
<keyword evidence="12" id="KW-0902">Two-component regulatory system</keyword>
<keyword evidence="13 14" id="KW-0472">Membrane</keyword>
<evidence type="ECO:0000256" key="12">
    <source>
        <dbReference type="ARBA" id="ARBA00023012"/>
    </source>
</evidence>
<keyword evidence="10" id="KW-0067">ATP-binding</keyword>
<dbReference type="EMBL" id="CP020557">
    <property type="protein sequence ID" value="ARF70063.1"/>
    <property type="molecule type" value="Genomic_DNA"/>
</dbReference>
<dbReference type="SUPFAM" id="SSF55874">
    <property type="entry name" value="ATPase domain of HSP90 chaperone/DNA topoisomerase II/histidine kinase"/>
    <property type="match status" value="1"/>
</dbReference>
<dbReference type="GO" id="GO:0005886">
    <property type="term" value="C:plasma membrane"/>
    <property type="evidence" value="ECO:0007669"/>
    <property type="project" value="UniProtKB-SubCell"/>
</dbReference>
<dbReference type="Gene3D" id="1.10.287.130">
    <property type="match status" value="1"/>
</dbReference>
<keyword evidence="5" id="KW-0597">Phosphoprotein</keyword>
<keyword evidence="11 14" id="KW-1133">Transmembrane helix</keyword>
<reference evidence="16 17" key="1">
    <citation type="submission" date="2017-03" db="EMBL/GenBank/DDBJ databases">
        <title>Paenibacillus larvae genome sequencing.</title>
        <authorList>
            <person name="Dingman D.W."/>
        </authorList>
    </citation>
    <scope>NUCLEOTIDE SEQUENCE [LARGE SCALE GENOMIC DNA]</scope>
    <source>
        <strain evidence="16 17">SAG 10367</strain>
    </source>
</reference>
<evidence type="ECO:0000256" key="7">
    <source>
        <dbReference type="ARBA" id="ARBA00022692"/>
    </source>
</evidence>
<feature type="transmembrane region" description="Helical" evidence="14">
    <location>
        <begin position="12"/>
        <end position="32"/>
    </location>
</feature>
<proteinExistence type="predicted"/>
<dbReference type="InterPro" id="IPR005467">
    <property type="entry name" value="His_kinase_dom"/>
</dbReference>
<evidence type="ECO:0000256" key="13">
    <source>
        <dbReference type="ARBA" id="ARBA00023136"/>
    </source>
</evidence>
<evidence type="ECO:0000256" key="6">
    <source>
        <dbReference type="ARBA" id="ARBA00022679"/>
    </source>
</evidence>
<evidence type="ECO:0000256" key="14">
    <source>
        <dbReference type="SAM" id="Phobius"/>
    </source>
</evidence>
<comment type="catalytic activity">
    <reaction evidence="1">
        <text>ATP + protein L-histidine = ADP + protein N-phospho-L-histidine.</text>
        <dbReference type="EC" id="2.7.13.3"/>
    </reaction>
</comment>
<keyword evidence="4" id="KW-1003">Cell membrane</keyword>
<sequence length="547" mass="61512">MLLNNIRMYWKIAILAFGLVTFSLAIGGIIILGSTTRMQEEEIGQRLMITARTVANLPDIRQKVGNRTANQEIETTVENIRIINDVSYIVVLNMDKERLSHPLKERIGERINDSDSEAAFAENTYLTKVKGETGTALRAYVPIMDEQHQQVGVVMAGKLMPTLGDMIYGQRGAIAATALLSLGFGVFGSWQLARHIKQQMYNLEPQEIARMFRERTAAFESMHEGAIAVDNSERISIFNDRAKQIFGISGDVVGCQIRDVIPDTRLPEILQLGKPIYNQELLVGNKVIWSNRIPIRLKQDDPPIGALAIFQDRTDVARMAEELTGVKAFVEALRVQNHEYMNKLHTIAGLIQLDQKEKALDYLFEISEKQEELLTFLKSHFEDESIAGLLLSKISRGKELGIQVELDRRSSLKQFPPYLDRHDFVLLLGNLIENAFDSLESVERNVKEVYISIEQDGDILSLLVEDNGCGMDKKVQERMLEKGFSTKNMESRGIGLFLVKRILEKGQGELKCETRKNIGTSMIVTFSMQGEAGDSPLKSSKDNSLGF</sequence>
<dbReference type="AlphaFoldDB" id="A0A1V0UY33"/>
<keyword evidence="8" id="KW-0547">Nucleotide-binding</keyword>
<evidence type="ECO:0000259" key="15">
    <source>
        <dbReference type="PROSITE" id="PS50109"/>
    </source>
</evidence>
<evidence type="ECO:0000313" key="16">
    <source>
        <dbReference type="EMBL" id="ARF70063.1"/>
    </source>
</evidence>
<dbReference type="InterPro" id="IPR050980">
    <property type="entry name" value="2C_sensor_his_kinase"/>
</dbReference>
<organism evidence="16 17">
    <name type="scientific">Paenibacillus larvae subsp. pulvifaciens</name>
    <dbReference type="NCBI Taxonomy" id="1477"/>
    <lineage>
        <taxon>Bacteria</taxon>
        <taxon>Bacillati</taxon>
        <taxon>Bacillota</taxon>
        <taxon>Bacilli</taxon>
        <taxon>Bacillales</taxon>
        <taxon>Paenibacillaceae</taxon>
        <taxon>Paenibacillus</taxon>
    </lineage>
</organism>
<dbReference type="SMART" id="SM00091">
    <property type="entry name" value="PAS"/>
    <property type="match status" value="1"/>
</dbReference>
<dbReference type="PANTHER" id="PTHR44936:SF10">
    <property type="entry name" value="SENSOR PROTEIN RSTB"/>
    <property type="match status" value="1"/>
</dbReference>
<dbReference type="Gene3D" id="3.30.565.10">
    <property type="entry name" value="Histidine kinase-like ATPase, C-terminal domain"/>
    <property type="match status" value="1"/>
</dbReference>
<dbReference type="Pfam" id="PF14689">
    <property type="entry name" value="SPOB_a"/>
    <property type="match status" value="1"/>
</dbReference>
<evidence type="ECO:0000313" key="17">
    <source>
        <dbReference type="Proteomes" id="UP000192727"/>
    </source>
</evidence>
<comment type="subcellular location">
    <subcellularLocation>
        <location evidence="2">Cell membrane</location>
        <topology evidence="2">Multi-pass membrane protein</topology>
    </subcellularLocation>
</comment>
<dbReference type="RefSeq" id="WP_083041331.1">
    <property type="nucleotide sequence ID" value="NZ_CP020557.1"/>
</dbReference>
<dbReference type="Gene3D" id="3.30.450.20">
    <property type="entry name" value="PAS domain"/>
    <property type="match status" value="2"/>
</dbReference>
<keyword evidence="7 14" id="KW-0812">Transmembrane</keyword>
<evidence type="ECO:0000256" key="8">
    <source>
        <dbReference type="ARBA" id="ARBA00022741"/>
    </source>
</evidence>
<gene>
    <name evidence="16" type="ORF">B7C51_22740</name>
</gene>
<evidence type="ECO:0000256" key="10">
    <source>
        <dbReference type="ARBA" id="ARBA00022840"/>
    </source>
</evidence>
<dbReference type="EC" id="2.7.13.3" evidence="3"/>
<dbReference type="InterPro" id="IPR039506">
    <property type="entry name" value="SPOB_a"/>
</dbReference>
<evidence type="ECO:0000256" key="3">
    <source>
        <dbReference type="ARBA" id="ARBA00012438"/>
    </source>
</evidence>
<dbReference type="SUPFAM" id="SSF103190">
    <property type="entry name" value="Sensory domain-like"/>
    <property type="match status" value="1"/>
</dbReference>
<evidence type="ECO:0000256" key="4">
    <source>
        <dbReference type="ARBA" id="ARBA00022475"/>
    </source>
</evidence>
<protein>
    <recommendedName>
        <fullName evidence="3">histidine kinase</fullName>
        <ecNumber evidence="3">2.7.13.3</ecNumber>
    </recommendedName>
</protein>
<dbReference type="InterPro" id="IPR000014">
    <property type="entry name" value="PAS"/>
</dbReference>
<dbReference type="InterPro" id="IPR036890">
    <property type="entry name" value="HATPase_C_sf"/>
</dbReference>
<dbReference type="GO" id="GO:0005524">
    <property type="term" value="F:ATP binding"/>
    <property type="evidence" value="ECO:0007669"/>
    <property type="project" value="UniProtKB-KW"/>
</dbReference>
<evidence type="ECO:0000256" key="1">
    <source>
        <dbReference type="ARBA" id="ARBA00000085"/>
    </source>
</evidence>
<dbReference type="SMART" id="SM00387">
    <property type="entry name" value="HATPase_c"/>
    <property type="match status" value="1"/>
</dbReference>
<dbReference type="Proteomes" id="UP000192727">
    <property type="component" value="Chromosome"/>
</dbReference>
<dbReference type="PANTHER" id="PTHR44936">
    <property type="entry name" value="SENSOR PROTEIN CREC"/>
    <property type="match status" value="1"/>
</dbReference>
<evidence type="ECO:0000256" key="9">
    <source>
        <dbReference type="ARBA" id="ARBA00022777"/>
    </source>
</evidence>
<dbReference type="InterPro" id="IPR035965">
    <property type="entry name" value="PAS-like_dom_sf"/>
</dbReference>
<accession>A0A1V0UY33</accession>
<dbReference type="InterPro" id="IPR016120">
    <property type="entry name" value="Sig_transdc_His_kin_SpoOB"/>
</dbReference>
<dbReference type="CDD" id="cd00130">
    <property type="entry name" value="PAS"/>
    <property type="match status" value="1"/>
</dbReference>
<dbReference type="InterPro" id="IPR003594">
    <property type="entry name" value="HATPase_dom"/>
</dbReference>